<accession>A0A242MAQ1</accession>
<dbReference type="InterPro" id="IPR016169">
    <property type="entry name" value="FAD-bd_PCMH_sub2"/>
</dbReference>
<dbReference type="GO" id="GO:0003824">
    <property type="term" value="F:catalytic activity"/>
    <property type="evidence" value="ECO:0007669"/>
    <property type="project" value="InterPro"/>
</dbReference>
<dbReference type="PANTHER" id="PTHR43716">
    <property type="entry name" value="D-2-HYDROXYGLUTARATE DEHYDROGENASE, MITOCHONDRIAL"/>
    <property type="match status" value="1"/>
</dbReference>
<dbReference type="Gene3D" id="3.30.43.10">
    <property type="entry name" value="Uridine Diphospho-n-acetylenolpyruvylglucosamine Reductase, domain 2"/>
    <property type="match status" value="1"/>
</dbReference>
<dbReference type="GO" id="GO:0071949">
    <property type="term" value="F:FAD binding"/>
    <property type="evidence" value="ECO:0007669"/>
    <property type="project" value="InterPro"/>
</dbReference>
<dbReference type="SUPFAM" id="SSF56176">
    <property type="entry name" value="FAD-binding/transporter-associated domain-like"/>
    <property type="match status" value="1"/>
</dbReference>
<evidence type="ECO:0000256" key="1">
    <source>
        <dbReference type="ARBA" id="ARBA00008000"/>
    </source>
</evidence>
<gene>
    <name evidence="5" type="ORF">PAMC26577_33710</name>
</gene>
<keyword evidence="2" id="KW-0285">Flavoprotein</keyword>
<evidence type="ECO:0000313" key="5">
    <source>
        <dbReference type="EMBL" id="OTP68374.1"/>
    </source>
</evidence>
<dbReference type="PANTHER" id="PTHR43716:SF2">
    <property type="entry name" value="BLL6224 PROTEIN"/>
    <property type="match status" value="1"/>
</dbReference>
<dbReference type="Gene3D" id="1.10.45.10">
    <property type="entry name" value="Vanillyl-alcohol Oxidase, Chain A, domain 4"/>
    <property type="match status" value="1"/>
</dbReference>
<dbReference type="InterPro" id="IPR016164">
    <property type="entry name" value="FAD-linked_Oxase-like_C"/>
</dbReference>
<sequence>MHWRDAIFVSANTLTVIVMRLKAFQCDFFLHILLFRRGLLADSSDSRCPSPRNWNMNDVTTLIAALKTEIGADAVLTQDADLAPFTEDWRGRYKGPATAVVQPSNTAQVAAVVRLCAAHGVPVLPQGGNTSLCAGAIPRNEGVAPVIVNLARMRRIRHIDAANGSMEVEAGCVLKTVQDAAAAENRLYAVSLGAEGSCQIGGNLSTNAGGTGVVRYGNTRDNVLGLEVVLADGTIWNGLRALRKDNTGLDLKHLFIGTEGTLGIITAATLKLHPLPTQHALAWFAPVDPAAALQILGMFQAACGSRLSAFEMINRRQLELVIEHVPGRRNPLSELHEWHVLVELADTGGGDEMAALLQQTLEHAAEQGLIHDAILASNETQRATLWEIRHSVSEANKKSGVGLTTDCAVPVSAVPVFIERATAAVHEIVPALDVLVVAHLGDGNAHFIPFFTFDAWRELPDPTSMANAMRRCVNDVAHELHGTFSAEHGVGQTGLPEMAHYKSSAELGLMRAVKTALDPQNLFNPGRLIP</sequence>
<dbReference type="SUPFAM" id="SSF55103">
    <property type="entry name" value="FAD-linked oxidases, C-terminal domain"/>
    <property type="match status" value="1"/>
</dbReference>
<dbReference type="Proteomes" id="UP000195221">
    <property type="component" value="Unassembled WGS sequence"/>
</dbReference>
<dbReference type="InterPro" id="IPR006094">
    <property type="entry name" value="Oxid_FAD_bind_N"/>
</dbReference>
<dbReference type="InterPro" id="IPR051264">
    <property type="entry name" value="FAD-oxidored/transferase_4"/>
</dbReference>
<dbReference type="GO" id="GO:0022904">
    <property type="term" value="P:respiratory electron transport chain"/>
    <property type="evidence" value="ECO:0007669"/>
    <property type="project" value="TreeGrafter"/>
</dbReference>
<reference evidence="5 6" key="1">
    <citation type="submission" date="2017-03" db="EMBL/GenBank/DDBJ databases">
        <title>Genome analysis of strain PAMC 26577.</title>
        <authorList>
            <person name="Oh H.-M."/>
            <person name="Yang J.-A."/>
        </authorList>
    </citation>
    <scope>NUCLEOTIDE SEQUENCE [LARGE SCALE GENOMIC DNA]</scope>
    <source>
        <strain evidence="5 6">PAMC 26577</strain>
    </source>
</reference>
<comment type="caution">
    <text evidence="5">The sequence shown here is derived from an EMBL/GenBank/DDBJ whole genome shotgun (WGS) entry which is preliminary data.</text>
</comment>
<proteinExistence type="inferred from homology"/>
<dbReference type="PROSITE" id="PS51387">
    <property type="entry name" value="FAD_PCMH"/>
    <property type="match status" value="1"/>
</dbReference>
<dbReference type="EMBL" id="NBTZ01000132">
    <property type="protein sequence ID" value="OTP68374.1"/>
    <property type="molecule type" value="Genomic_DNA"/>
</dbReference>
<keyword evidence="3" id="KW-0274">FAD</keyword>
<dbReference type="AlphaFoldDB" id="A0A242MAQ1"/>
<comment type="similarity">
    <text evidence="1">Belongs to the FAD-binding oxidoreductase/transferase type 4 family.</text>
</comment>
<dbReference type="InterPro" id="IPR016171">
    <property type="entry name" value="Vanillyl_alc_oxidase_C-sub2"/>
</dbReference>
<dbReference type="Gene3D" id="3.30.465.10">
    <property type="match status" value="1"/>
</dbReference>
<feature type="domain" description="FAD-binding PCMH-type" evidence="4">
    <location>
        <begin position="93"/>
        <end position="275"/>
    </location>
</feature>
<dbReference type="InterPro" id="IPR016166">
    <property type="entry name" value="FAD-bd_PCMH"/>
</dbReference>
<organism evidence="5 6">
    <name type="scientific">Caballeronia sordidicola</name>
    <name type="common">Burkholderia sordidicola</name>
    <dbReference type="NCBI Taxonomy" id="196367"/>
    <lineage>
        <taxon>Bacteria</taxon>
        <taxon>Pseudomonadati</taxon>
        <taxon>Pseudomonadota</taxon>
        <taxon>Betaproteobacteria</taxon>
        <taxon>Burkholderiales</taxon>
        <taxon>Burkholderiaceae</taxon>
        <taxon>Caballeronia</taxon>
    </lineage>
</organism>
<name>A0A242MAQ1_CABSO</name>
<dbReference type="Gene3D" id="3.30.70.2190">
    <property type="match status" value="1"/>
</dbReference>
<dbReference type="Gene3D" id="3.30.70.2740">
    <property type="match status" value="1"/>
</dbReference>
<evidence type="ECO:0000256" key="2">
    <source>
        <dbReference type="ARBA" id="ARBA00022630"/>
    </source>
</evidence>
<dbReference type="Pfam" id="PF02913">
    <property type="entry name" value="FAD-oxidase_C"/>
    <property type="match status" value="1"/>
</dbReference>
<evidence type="ECO:0000313" key="6">
    <source>
        <dbReference type="Proteomes" id="UP000195221"/>
    </source>
</evidence>
<dbReference type="InterPro" id="IPR036318">
    <property type="entry name" value="FAD-bd_PCMH-like_sf"/>
</dbReference>
<dbReference type="Pfam" id="PF01565">
    <property type="entry name" value="FAD_binding_4"/>
    <property type="match status" value="1"/>
</dbReference>
<evidence type="ECO:0000256" key="3">
    <source>
        <dbReference type="ARBA" id="ARBA00022827"/>
    </source>
</evidence>
<protein>
    <submittedName>
        <fullName evidence="5">D-2-hydroxyglutarate dehydrogenase</fullName>
    </submittedName>
</protein>
<dbReference type="InterPro" id="IPR016167">
    <property type="entry name" value="FAD-bd_PCMH_sub1"/>
</dbReference>
<evidence type="ECO:0000259" key="4">
    <source>
        <dbReference type="PROSITE" id="PS51387"/>
    </source>
</evidence>
<dbReference type="InterPro" id="IPR004113">
    <property type="entry name" value="FAD-bd_oxidored_4_C"/>
</dbReference>